<comment type="caution">
    <text evidence="1">The sequence shown here is derived from an EMBL/GenBank/DDBJ whole genome shotgun (WGS) entry which is preliminary data.</text>
</comment>
<dbReference type="AlphaFoldDB" id="A0A4C1URU7"/>
<proteinExistence type="predicted"/>
<evidence type="ECO:0000313" key="1">
    <source>
        <dbReference type="EMBL" id="GBP28696.1"/>
    </source>
</evidence>
<evidence type="ECO:0000313" key="2">
    <source>
        <dbReference type="Proteomes" id="UP000299102"/>
    </source>
</evidence>
<organism evidence="1 2">
    <name type="scientific">Eumeta variegata</name>
    <name type="common">Bagworm moth</name>
    <name type="synonym">Eumeta japonica</name>
    <dbReference type="NCBI Taxonomy" id="151549"/>
    <lineage>
        <taxon>Eukaryota</taxon>
        <taxon>Metazoa</taxon>
        <taxon>Ecdysozoa</taxon>
        <taxon>Arthropoda</taxon>
        <taxon>Hexapoda</taxon>
        <taxon>Insecta</taxon>
        <taxon>Pterygota</taxon>
        <taxon>Neoptera</taxon>
        <taxon>Endopterygota</taxon>
        <taxon>Lepidoptera</taxon>
        <taxon>Glossata</taxon>
        <taxon>Ditrysia</taxon>
        <taxon>Tineoidea</taxon>
        <taxon>Psychidae</taxon>
        <taxon>Oiketicinae</taxon>
        <taxon>Eumeta</taxon>
    </lineage>
</organism>
<dbReference type="Proteomes" id="UP000299102">
    <property type="component" value="Unassembled WGS sequence"/>
</dbReference>
<dbReference type="EMBL" id="BGZK01000210">
    <property type="protein sequence ID" value="GBP28696.1"/>
    <property type="molecule type" value="Genomic_DNA"/>
</dbReference>
<protein>
    <submittedName>
        <fullName evidence="1">Uncharacterized protein</fullName>
    </submittedName>
</protein>
<keyword evidence="2" id="KW-1185">Reference proteome</keyword>
<accession>A0A4C1URU7</accession>
<gene>
    <name evidence="1" type="ORF">EVAR_19737_1</name>
</gene>
<sequence length="85" mass="9449">MPISFADTRRVLHVVKLRIGTPRARPTFGCCVRVCLQRGPRLGLTRMFSQPNNFLMSCAREGNYCLAVGGNVPRIRYLDAPVAEG</sequence>
<reference evidence="1 2" key="1">
    <citation type="journal article" date="2019" name="Commun. Biol.">
        <title>The bagworm genome reveals a unique fibroin gene that provides high tensile strength.</title>
        <authorList>
            <person name="Kono N."/>
            <person name="Nakamura H."/>
            <person name="Ohtoshi R."/>
            <person name="Tomita M."/>
            <person name="Numata K."/>
            <person name="Arakawa K."/>
        </authorList>
    </citation>
    <scope>NUCLEOTIDE SEQUENCE [LARGE SCALE GENOMIC DNA]</scope>
</reference>
<name>A0A4C1URU7_EUMVA</name>